<proteinExistence type="predicted"/>
<sequence>MNDAAADGSVPSTGFRHLDDRLVHQGHVWHVAVGRFESPDGEVFHRDVVRSPGAVAAVPLLFDAEGTPTVVLVRQYRAPFDDHVLEVPAGMRDVPDEPTDVTAARELVEEVGLEAGQLRHLIDFYPSAGMTNSILYLYLATDLRPVERATHGPEEAHSEVVHLPLRDAVDMVLRGEIVDAKTVIGLLLVERELRQSGSMG</sequence>
<dbReference type="InterPro" id="IPR015797">
    <property type="entry name" value="NUDIX_hydrolase-like_dom_sf"/>
</dbReference>
<evidence type="ECO:0000259" key="3">
    <source>
        <dbReference type="PROSITE" id="PS51462"/>
    </source>
</evidence>
<gene>
    <name evidence="4" type="ORF">UFOPK1493_01929</name>
</gene>
<comment type="cofactor">
    <cofactor evidence="1">
        <name>Mg(2+)</name>
        <dbReference type="ChEBI" id="CHEBI:18420"/>
    </cofactor>
</comment>
<dbReference type="PROSITE" id="PS51462">
    <property type="entry name" value="NUDIX"/>
    <property type="match status" value="1"/>
</dbReference>
<dbReference type="GO" id="GO:0005829">
    <property type="term" value="C:cytosol"/>
    <property type="evidence" value="ECO:0007669"/>
    <property type="project" value="TreeGrafter"/>
</dbReference>
<accession>A0A6J6DH51</accession>
<evidence type="ECO:0000256" key="2">
    <source>
        <dbReference type="ARBA" id="ARBA00022801"/>
    </source>
</evidence>
<name>A0A6J6DH51_9ZZZZ</name>
<dbReference type="GO" id="GO:0016787">
    <property type="term" value="F:hydrolase activity"/>
    <property type="evidence" value="ECO:0007669"/>
    <property type="project" value="UniProtKB-KW"/>
</dbReference>
<keyword evidence="2" id="KW-0378">Hydrolase</keyword>
<feature type="domain" description="Nudix hydrolase" evidence="3">
    <location>
        <begin position="51"/>
        <end position="185"/>
    </location>
</feature>
<dbReference type="Gene3D" id="3.90.79.10">
    <property type="entry name" value="Nucleoside Triphosphate Pyrophosphohydrolase"/>
    <property type="match status" value="1"/>
</dbReference>
<dbReference type="PANTHER" id="PTHR11839:SF18">
    <property type="entry name" value="NUDIX HYDROLASE DOMAIN-CONTAINING PROTEIN"/>
    <property type="match status" value="1"/>
</dbReference>
<dbReference type="GO" id="GO:0019693">
    <property type="term" value="P:ribose phosphate metabolic process"/>
    <property type="evidence" value="ECO:0007669"/>
    <property type="project" value="TreeGrafter"/>
</dbReference>
<dbReference type="SUPFAM" id="SSF55811">
    <property type="entry name" value="Nudix"/>
    <property type="match status" value="1"/>
</dbReference>
<evidence type="ECO:0000313" key="4">
    <source>
        <dbReference type="EMBL" id="CAB4563391.1"/>
    </source>
</evidence>
<dbReference type="GO" id="GO:0006753">
    <property type="term" value="P:nucleoside phosphate metabolic process"/>
    <property type="evidence" value="ECO:0007669"/>
    <property type="project" value="TreeGrafter"/>
</dbReference>
<dbReference type="AlphaFoldDB" id="A0A6J6DH51"/>
<dbReference type="InterPro" id="IPR000086">
    <property type="entry name" value="NUDIX_hydrolase_dom"/>
</dbReference>
<dbReference type="EMBL" id="CAEZSR010000068">
    <property type="protein sequence ID" value="CAB4563391.1"/>
    <property type="molecule type" value="Genomic_DNA"/>
</dbReference>
<protein>
    <submittedName>
        <fullName evidence="4">Unannotated protein</fullName>
    </submittedName>
</protein>
<dbReference type="Pfam" id="PF00293">
    <property type="entry name" value="NUDIX"/>
    <property type="match status" value="1"/>
</dbReference>
<evidence type="ECO:0000256" key="1">
    <source>
        <dbReference type="ARBA" id="ARBA00001946"/>
    </source>
</evidence>
<reference evidence="4" key="1">
    <citation type="submission" date="2020-05" db="EMBL/GenBank/DDBJ databases">
        <authorList>
            <person name="Chiriac C."/>
            <person name="Salcher M."/>
            <person name="Ghai R."/>
            <person name="Kavagutti S V."/>
        </authorList>
    </citation>
    <scope>NUCLEOTIDE SEQUENCE</scope>
</reference>
<dbReference type="PANTHER" id="PTHR11839">
    <property type="entry name" value="UDP/ADP-SUGAR PYROPHOSPHATASE"/>
    <property type="match status" value="1"/>
</dbReference>
<organism evidence="4">
    <name type="scientific">freshwater metagenome</name>
    <dbReference type="NCBI Taxonomy" id="449393"/>
    <lineage>
        <taxon>unclassified sequences</taxon>
        <taxon>metagenomes</taxon>
        <taxon>ecological metagenomes</taxon>
    </lineage>
</organism>